<feature type="non-terminal residue" evidence="3">
    <location>
        <position position="1"/>
    </location>
</feature>
<feature type="region of interest" description="Disordered" evidence="1">
    <location>
        <begin position="1"/>
        <end position="32"/>
    </location>
</feature>
<dbReference type="InterPro" id="IPR036259">
    <property type="entry name" value="MFS_trans_sf"/>
</dbReference>
<evidence type="ECO:0000313" key="3">
    <source>
        <dbReference type="EMBL" id="CAA9505330.1"/>
    </source>
</evidence>
<dbReference type="Gene3D" id="1.20.1250.20">
    <property type="entry name" value="MFS general substrate transporter like domains"/>
    <property type="match status" value="1"/>
</dbReference>
<feature type="transmembrane region" description="Helical" evidence="2">
    <location>
        <begin position="144"/>
        <end position="164"/>
    </location>
</feature>
<keyword evidence="2" id="KW-0472">Membrane</keyword>
<keyword evidence="2" id="KW-0812">Transmembrane</keyword>
<evidence type="ECO:0000256" key="2">
    <source>
        <dbReference type="SAM" id="Phobius"/>
    </source>
</evidence>
<evidence type="ECO:0000256" key="1">
    <source>
        <dbReference type="SAM" id="MobiDB-lite"/>
    </source>
</evidence>
<dbReference type="SUPFAM" id="SSF103473">
    <property type="entry name" value="MFS general substrate transporter"/>
    <property type="match status" value="1"/>
</dbReference>
<evidence type="ECO:0008006" key="4">
    <source>
        <dbReference type="Google" id="ProtNLM"/>
    </source>
</evidence>
<dbReference type="AlphaFoldDB" id="A0A6J4SU23"/>
<accession>A0A6J4SU23</accession>
<feature type="transmembrane region" description="Helical" evidence="2">
    <location>
        <begin position="119"/>
        <end position="138"/>
    </location>
</feature>
<reference evidence="3" key="1">
    <citation type="submission" date="2020-02" db="EMBL/GenBank/DDBJ databases">
        <authorList>
            <person name="Meier V. D."/>
        </authorList>
    </citation>
    <scope>NUCLEOTIDE SEQUENCE</scope>
    <source>
        <strain evidence="3">AVDCRST_MAG67</strain>
    </source>
</reference>
<name>A0A6J4SU23_9ACTN</name>
<keyword evidence="2" id="KW-1133">Transmembrane helix</keyword>
<gene>
    <name evidence="3" type="ORF">AVDCRST_MAG67-2375</name>
</gene>
<feature type="transmembrane region" description="Helical" evidence="2">
    <location>
        <begin position="61"/>
        <end position="82"/>
    </location>
</feature>
<dbReference type="EMBL" id="CADCVQ010000093">
    <property type="protein sequence ID" value="CAA9505330.1"/>
    <property type="molecule type" value="Genomic_DNA"/>
</dbReference>
<feature type="transmembrane region" description="Helical" evidence="2">
    <location>
        <begin position="94"/>
        <end position="112"/>
    </location>
</feature>
<sequence>RSGSARAVAPPPPAVAQDTRDAQPPAAPDDAMRRGYARGRARDDEIRASLVPLAPGERPRVVTIAAIVAFVFAIANVVTALTGNDISSAGGDPSVSTAVTTAVLLVAGFGMLARQYWAVLGFQTILGIQIVFFSLYLIGVQKLWQAIIPVVAIGLLGWLFWKLVRPMAQLQMPKRERGDGAS</sequence>
<proteinExistence type="predicted"/>
<protein>
    <recommendedName>
        <fullName evidence="4">DUF4233 domain-containing protein</fullName>
    </recommendedName>
</protein>
<organism evidence="3">
    <name type="scientific">uncultured Solirubrobacteraceae bacterium</name>
    <dbReference type="NCBI Taxonomy" id="1162706"/>
    <lineage>
        <taxon>Bacteria</taxon>
        <taxon>Bacillati</taxon>
        <taxon>Actinomycetota</taxon>
        <taxon>Thermoleophilia</taxon>
        <taxon>Solirubrobacterales</taxon>
        <taxon>Solirubrobacteraceae</taxon>
        <taxon>environmental samples</taxon>
    </lineage>
</organism>